<dbReference type="EMBL" id="JASCZI010001196">
    <property type="protein sequence ID" value="MED6114518.1"/>
    <property type="molecule type" value="Genomic_DNA"/>
</dbReference>
<organism evidence="1 2">
    <name type="scientific">Stylosanthes scabra</name>
    <dbReference type="NCBI Taxonomy" id="79078"/>
    <lineage>
        <taxon>Eukaryota</taxon>
        <taxon>Viridiplantae</taxon>
        <taxon>Streptophyta</taxon>
        <taxon>Embryophyta</taxon>
        <taxon>Tracheophyta</taxon>
        <taxon>Spermatophyta</taxon>
        <taxon>Magnoliopsida</taxon>
        <taxon>eudicotyledons</taxon>
        <taxon>Gunneridae</taxon>
        <taxon>Pentapetalae</taxon>
        <taxon>rosids</taxon>
        <taxon>fabids</taxon>
        <taxon>Fabales</taxon>
        <taxon>Fabaceae</taxon>
        <taxon>Papilionoideae</taxon>
        <taxon>50 kb inversion clade</taxon>
        <taxon>dalbergioids sensu lato</taxon>
        <taxon>Dalbergieae</taxon>
        <taxon>Pterocarpus clade</taxon>
        <taxon>Stylosanthes</taxon>
    </lineage>
</organism>
<reference evidence="1 2" key="1">
    <citation type="journal article" date="2023" name="Plants (Basel)">
        <title>Bridging the Gap: Combining Genomics and Transcriptomics Approaches to Understand Stylosanthes scabra, an Orphan Legume from the Brazilian Caatinga.</title>
        <authorList>
            <person name="Ferreira-Neto J.R.C."/>
            <person name="da Silva M.D."/>
            <person name="Binneck E."/>
            <person name="de Melo N.F."/>
            <person name="da Silva R.H."/>
            <person name="de Melo A.L.T.M."/>
            <person name="Pandolfi V."/>
            <person name="Bustamante F.O."/>
            <person name="Brasileiro-Vidal A.C."/>
            <person name="Benko-Iseppon A.M."/>
        </authorList>
    </citation>
    <scope>NUCLEOTIDE SEQUENCE [LARGE SCALE GENOMIC DNA]</scope>
    <source>
        <tissue evidence="1">Leaves</tissue>
    </source>
</reference>
<proteinExistence type="predicted"/>
<name>A0ABU6QRQ1_9FABA</name>
<gene>
    <name evidence="1" type="ORF">PIB30_080985</name>
</gene>
<accession>A0ABU6QRQ1</accession>
<keyword evidence="2" id="KW-1185">Reference proteome</keyword>
<sequence length="91" mass="10390">MKDILSDINDHEDEFLYGAEEDEEIAPDQLFHEMHSVGDVAGVKPEIPIKLIIERICGQYGYNVSYKKAWFAKQLAIGINRITCYRGGLMQ</sequence>
<comment type="caution">
    <text evidence="1">The sequence shown here is derived from an EMBL/GenBank/DDBJ whole genome shotgun (WGS) entry which is preliminary data.</text>
</comment>
<evidence type="ECO:0000313" key="2">
    <source>
        <dbReference type="Proteomes" id="UP001341840"/>
    </source>
</evidence>
<evidence type="ECO:0000313" key="1">
    <source>
        <dbReference type="EMBL" id="MED6114518.1"/>
    </source>
</evidence>
<dbReference type="Proteomes" id="UP001341840">
    <property type="component" value="Unassembled WGS sequence"/>
</dbReference>
<protein>
    <submittedName>
        <fullName evidence="1">Uncharacterized protein</fullName>
    </submittedName>
</protein>